<organism evidence="4 5">
    <name type="scientific">Trichophyton violaceum</name>
    <dbReference type="NCBI Taxonomy" id="34388"/>
    <lineage>
        <taxon>Eukaryota</taxon>
        <taxon>Fungi</taxon>
        <taxon>Dikarya</taxon>
        <taxon>Ascomycota</taxon>
        <taxon>Pezizomycotina</taxon>
        <taxon>Eurotiomycetes</taxon>
        <taxon>Eurotiomycetidae</taxon>
        <taxon>Onygenales</taxon>
        <taxon>Arthrodermataceae</taxon>
        <taxon>Trichophyton</taxon>
    </lineage>
</organism>
<dbReference type="PANTHER" id="PTHR28583">
    <property type="entry name" value="ACID AMIDASE"/>
    <property type="match status" value="1"/>
</dbReference>
<comment type="caution">
    <text evidence="4">The sequence shown here is derived from an EMBL/GenBank/DDBJ whole genome shotgun (WGS) entry which is preliminary data.</text>
</comment>
<reference evidence="4 5" key="1">
    <citation type="submission" date="2016-05" db="EMBL/GenBank/DDBJ databases">
        <title>Genome sequencing of Trichophyton violaceum CMCC(F)T3l isolated from hair.</title>
        <authorList>
            <person name="Zhan P."/>
            <person name="Tao Y."/>
            <person name="Liu W."/>
        </authorList>
    </citation>
    <scope>NUCLEOTIDE SEQUENCE [LARGE SCALE GENOMIC DNA]</scope>
    <source>
        <strain evidence="5">CMCC(F)T3l</strain>
    </source>
</reference>
<evidence type="ECO:0000256" key="2">
    <source>
        <dbReference type="SAM" id="MobiDB-lite"/>
    </source>
</evidence>
<sequence length="454" mass="51523">MAHPRELGDIPPTFRIDLSLPPSERYVVLASLYRQRLRSLIDIFEELVSSLDGIISQKWVYRVAPILLRKLYTREETEEIKGISRATGIDLYILVSLNVFLDLLMGCTSGAVLTKLPHDTDSKMLHFRTLDWDMDELRRLIVKLEYVRGLESNTVIATSVTYVGFVGVLTGVRRGLSISLNFRPNHNSGRFLANYRFYGSHLLVLLGMRRSISSLLRKYILSPDLDHIRSRPWLDRILWRKRSRIPSKTTLDWIAENLPRVPTTAAYLIMCDGNSAIVFEKDHRSAVIQESSSFVVATNSDLARVSLASQKEEAVEYDKGHDDRIIDTSNEPLDLDDLIFLSGERRAHMQGAWEKKVKQKQEKPSTSHDYSTAEPILSQSGCQSGPTVDCCLNVSLDLCGDNQVAAMPSEVTEWINGYPVTNEMTHFAAIMDPTLGQVVWLRRYLEPPTHNDNC</sequence>
<evidence type="ECO:0000313" key="4">
    <source>
        <dbReference type="EMBL" id="OAL71341.1"/>
    </source>
</evidence>
<proteinExistence type="predicted"/>
<dbReference type="InterPro" id="IPR029130">
    <property type="entry name" value="Acid_ceramidase_N"/>
</dbReference>
<feature type="compositionally biased region" description="Basic and acidic residues" evidence="2">
    <location>
        <begin position="354"/>
        <end position="366"/>
    </location>
</feature>
<keyword evidence="5" id="KW-1185">Reference proteome</keyword>
<dbReference type="OrthoDB" id="5273684at2759"/>
<evidence type="ECO:0000259" key="3">
    <source>
        <dbReference type="Pfam" id="PF15508"/>
    </source>
</evidence>
<gene>
    <name evidence="4" type="ORF">A7D00_4242</name>
</gene>
<evidence type="ECO:0000256" key="1">
    <source>
        <dbReference type="ARBA" id="ARBA00011891"/>
    </source>
</evidence>
<dbReference type="GO" id="GO:0017040">
    <property type="term" value="F:N-acylsphingosine amidohydrolase activity"/>
    <property type="evidence" value="ECO:0007669"/>
    <property type="project" value="UniProtKB-EC"/>
</dbReference>
<dbReference type="AlphaFoldDB" id="A0A178FFW7"/>
<evidence type="ECO:0000313" key="5">
    <source>
        <dbReference type="Proteomes" id="UP000243519"/>
    </source>
</evidence>
<accession>A0A178FFW7</accession>
<protein>
    <recommendedName>
        <fullName evidence="1">ceramidase</fullName>
        <ecNumber evidence="1">3.5.1.23</ecNumber>
    </recommendedName>
</protein>
<dbReference type="EC" id="3.5.1.23" evidence="1"/>
<feature type="domain" description="Acid ceramidase N-terminal" evidence="3">
    <location>
        <begin position="11"/>
        <end position="70"/>
    </location>
</feature>
<dbReference type="Pfam" id="PF15508">
    <property type="entry name" value="NAAA-beta"/>
    <property type="match status" value="1"/>
</dbReference>
<dbReference type="PANTHER" id="PTHR28583:SF1">
    <property type="entry name" value="ACID CERAMIDASE"/>
    <property type="match status" value="1"/>
</dbReference>
<name>A0A178FFW7_TRIVO</name>
<feature type="region of interest" description="Disordered" evidence="2">
    <location>
        <begin position="354"/>
        <end position="373"/>
    </location>
</feature>
<dbReference type="Proteomes" id="UP000243519">
    <property type="component" value="Unassembled WGS sequence"/>
</dbReference>
<dbReference type="EMBL" id="LHPN01000006">
    <property type="protein sequence ID" value="OAL71341.1"/>
    <property type="molecule type" value="Genomic_DNA"/>
</dbReference>